<evidence type="ECO:0000256" key="8">
    <source>
        <dbReference type="ARBA" id="ARBA00023239"/>
    </source>
</evidence>
<sequence>MSIIDDIVDRTKVEVKKRRKELPEKELRKRLEGREDGRPFAEALASQPGVSVIAEHKRRAPSASEPLREGAVLSDIVSAYERAGATALSVLTDGPFFGGDLEDLAAARAASRLPILRKDFIVHPYQVVETAVSGADAMLLIVAALEDDKLLKLYREAHELDLDVLVEVHDEEELERALEIVDADLIGINNRNLKDLTVDLDTTFELLSQIPAGKIVVSESGISHRDQLEELERVGVDAVLVGSHLMRQPDVEAGVRELLGTD</sequence>
<evidence type="ECO:0000256" key="3">
    <source>
        <dbReference type="ARBA" id="ARBA00012362"/>
    </source>
</evidence>
<dbReference type="UniPathway" id="UPA00035">
    <property type="reaction ID" value="UER00043"/>
</dbReference>
<dbReference type="NCBIfam" id="NF001377">
    <property type="entry name" value="PRK00278.2-4"/>
    <property type="match status" value="1"/>
</dbReference>
<dbReference type="PANTHER" id="PTHR22854:SF2">
    <property type="entry name" value="INDOLE-3-GLYCEROL-PHOSPHATE SYNTHASE"/>
    <property type="match status" value="1"/>
</dbReference>
<dbReference type="EC" id="4.1.1.48" evidence="3"/>
<dbReference type="FunFam" id="3.20.20.70:FF:000024">
    <property type="entry name" value="Indole-3-glycerol phosphate synthase"/>
    <property type="match status" value="1"/>
</dbReference>
<protein>
    <recommendedName>
        <fullName evidence="3">indole-3-glycerol-phosphate synthase</fullName>
        <ecNumber evidence="3">4.1.1.48</ecNumber>
    </recommendedName>
</protein>
<feature type="domain" description="Indole-3-glycerol phosphate synthase" evidence="9">
    <location>
        <begin position="5"/>
        <end position="258"/>
    </location>
</feature>
<evidence type="ECO:0000256" key="1">
    <source>
        <dbReference type="ARBA" id="ARBA00001633"/>
    </source>
</evidence>
<dbReference type="Pfam" id="PF00218">
    <property type="entry name" value="IGPS"/>
    <property type="match status" value="1"/>
</dbReference>
<dbReference type="SUPFAM" id="SSF51366">
    <property type="entry name" value="Ribulose-phoshate binding barrel"/>
    <property type="match status" value="1"/>
</dbReference>
<evidence type="ECO:0000259" key="9">
    <source>
        <dbReference type="Pfam" id="PF00218"/>
    </source>
</evidence>
<dbReference type="GO" id="GO:0004425">
    <property type="term" value="F:indole-3-glycerol-phosphate synthase activity"/>
    <property type="evidence" value="ECO:0007669"/>
    <property type="project" value="UniProtKB-EC"/>
</dbReference>
<evidence type="ECO:0000313" key="10">
    <source>
        <dbReference type="EMBL" id="CAB4902875.1"/>
    </source>
</evidence>
<keyword evidence="8" id="KW-0456">Lyase</keyword>
<evidence type="ECO:0000256" key="2">
    <source>
        <dbReference type="ARBA" id="ARBA00004696"/>
    </source>
</evidence>
<name>A0A6J7GCZ7_9ZZZZ</name>
<dbReference type="CDD" id="cd00331">
    <property type="entry name" value="IGPS"/>
    <property type="match status" value="1"/>
</dbReference>
<dbReference type="InterPro" id="IPR013785">
    <property type="entry name" value="Aldolase_TIM"/>
</dbReference>
<dbReference type="Gene3D" id="3.20.20.70">
    <property type="entry name" value="Aldolase class I"/>
    <property type="match status" value="1"/>
</dbReference>
<dbReference type="PANTHER" id="PTHR22854">
    <property type="entry name" value="TRYPTOPHAN BIOSYNTHESIS PROTEIN"/>
    <property type="match status" value="1"/>
</dbReference>
<comment type="pathway">
    <text evidence="2">Amino-acid biosynthesis; L-tryptophan biosynthesis; L-tryptophan from chorismate: step 4/5.</text>
</comment>
<keyword evidence="5" id="KW-0210">Decarboxylase</keyword>
<dbReference type="InterPro" id="IPR045186">
    <property type="entry name" value="Indole-3-glycerol_P_synth"/>
</dbReference>
<keyword evidence="4" id="KW-0028">Amino-acid biosynthesis</keyword>
<evidence type="ECO:0000256" key="5">
    <source>
        <dbReference type="ARBA" id="ARBA00022793"/>
    </source>
</evidence>
<dbReference type="InterPro" id="IPR011060">
    <property type="entry name" value="RibuloseP-bd_barrel"/>
</dbReference>
<gene>
    <name evidence="10" type="ORF">UFOPK3564_00688</name>
</gene>
<dbReference type="AlphaFoldDB" id="A0A6J7GCZ7"/>
<keyword evidence="6" id="KW-0822">Tryptophan biosynthesis</keyword>
<proteinExistence type="inferred from homology"/>
<dbReference type="HAMAP" id="MF_00134_B">
    <property type="entry name" value="IGPS_B"/>
    <property type="match status" value="1"/>
</dbReference>
<dbReference type="GO" id="GO:0000162">
    <property type="term" value="P:L-tryptophan biosynthetic process"/>
    <property type="evidence" value="ECO:0007669"/>
    <property type="project" value="UniProtKB-UniPathway"/>
</dbReference>
<dbReference type="EMBL" id="CAFBMK010000025">
    <property type="protein sequence ID" value="CAB4902875.1"/>
    <property type="molecule type" value="Genomic_DNA"/>
</dbReference>
<comment type="catalytic activity">
    <reaction evidence="1">
        <text>1-(2-carboxyphenylamino)-1-deoxy-D-ribulose 5-phosphate + H(+) = (1S,2R)-1-C-(indol-3-yl)glycerol 3-phosphate + CO2 + H2O</text>
        <dbReference type="Rhea" id="RHEA:23476"/>
        <dbReference type="ChEBI" id="CHEBI:15377"/>
        <dbReference type="ChEBI" id="CHEBI:15378"/>
        <dbReference type="ChEBI" id="CHEBI:16526"/>
        <dbReference type="ChEBI" id="CHEBI:58613"/>
        <dbReference type="ChEBI" id="CHEBI:58866"/>
        <dbReference type="EC" id="4.1.1.48"/>
    </reaction>
</comment>
<organism evidence="10">
    <name type="scientific">freshwater metagenome</name>
    <dbReference type="NCBI Taxonomy" id="449393"/>
    <lineage>
        <taxon>unclassified sequences</taxon>
        <taxon>metagenomes</taxon>
        <taxon>ecological metagenomes</taxon>
    </lineage>
</organism>
<dbReference type="InterPro" id="IPR013798">
    <property type="entry name" value="Indole-3-glycerol_P_synth_dom"/>
</dbReference>
<keyword evidence="7" id="KW-0057">Aromatic amino acid biosynthesis</keyword>
<dbReference type="GO" id="GO:0004640">
    <property type="term" value="F:phosphoribosylanthranilate isomerase activity"/>
    <property type="evidence" value="ECO:0007669"/>
    <property type="project" value="TreeGrafter"/>
</dbReference>
<evidence type="ECO:0000256" key="4">
    <source>
        <dbReference type="ARBA" id="ARBA00022605"/>
    </source>
</evidence>
<accession>A0A6J7GCZ7</accession>
<evidence type="ECO:0000256" key="7">
    <source>
        <dbReference type="ARBA" id="ARBA00023141"/>
    </source>
</evidence>
<reference evidence="10" key="1">
    <citation type="submission" date="2020-05" db="EMBL/GenBank/DDBJ databases">
        <authorList>
            <person name="Chiriac C."/>
            <person name="Salcher M."/>
            <person name="Ghai R."/>
            <person name="Kavagutti S V."/>
        </authorList>
    </citation>
    <scope>NUCLEOTIDE SEQUENCE</scope>
</reference>
<evidence type="ECO:0000256" key="6">
    <source>
        <dbReference type="ARBA" id="ARBA00022822"/>
    </source>
</evidence>